<feature type="compositionally biased region" description="Low complexity" evidence="1">
    <location>
        <begin position="360"/>
        <end position="371"/>
    </location>
</feature>
<feature type="compositionally biased region" description="Basic and acidic residues" evidence="1">
    <location>
        <begin position="541"/>
        <end position="560"/>
    </location>
</feature>
<organism evidence="2 3">
    <name type="scientific">Diplogelasinospora grovesii</name>
    <dbReference type="NCBI Taxonomy" id="303347"/>
    <lineage>
        <taxon>Eukaryota</taxon>
        <taxon>Fungi</taxon>
        <taxon>Dikarya</taxon>
        <taxon>Ascomycota</taxon>
        <taxon>Pezizomycotina</taxon>
        <taxon>Sordariomycetes</taxon>
        <taxon>Sordariomycetidae</taxon>
        <taxon>Sordariales</taxon>
        <taxon>Diplogelasinosporaceae</taxon>
        <taxon>Diplogelasinospora</taxon>
    </lineage>
</organism>
<evidence type="ECO:0000256" key="1">
    <source>
        <dbReference type="SAM" id="MobiDB-lite"/>
    </source>
</evidence>
<feature type="region of interest" description="Disordered" evidence="1">
    <location>
        <begin position="528"/>
        <end position="560"/>
    </location>
</feature>
<name>A0AAN6MZ00_9PEZI</name>
<proteinExistence type="predicted"/>
<dbReference type="AlphaFoldDB" id="A0AAN6MZ00"/>
<keyword evidence="3" id="KW-1185">Reference proteome</keyword>
<evidence type="ECO:0000313" key="2">
    <source>
        <dbReference type="EMBL" id="KAK3936127.1"/>
    </source>
</evidence>
<feature type="compositionally biased region" description="Basic and acidic residues" evidence="1">
    <location>
        <begin position="213"/>
        <end position="225"/>
    </location>
</feature>
<gene>
    <name evidence="2" type="ORF">QBC46DRAFT_412418</name>
</gene>
<dbReference type="EMBL" id="MU853894">
    <property type="protein sequence ID" value="KAK3936127.1"/>
    <property type="molecule type" value="Genomic_DNA"/>
</dbReference>
<protein>
    <submittedName>
        <fullName evidence="2">Uncharacterized protein</fullName>
    </submittedName>
</protein>
<feature type="compositionally biased region" description="Acidic residues" evidence="1">
    <location>
        <begin position="241"/>
        <end position="270"/>
    </location>
</feature>
<sequence length="667" mass="74125">MRFKSRCHDKFWGKDTKGKGLAPELDPFQTLPLRLDHFHPTVYGHAQYVYATRRMAKRQENKYLHNRLMHAGQCSEQCLTRNALMYEPASGSSSCCNGVSAFGHQPLQRNREQAEAEQSEAMYMHRLQGISHRICHVHCDGTCEAGPSRDACPGLRTRHRVRSFVERGDDWETDSEEQSDEQKDNRGDDSQEGDEKEEEGKYGQDKGGNNDGSGEKEENNDVEGHGDEEEDDGEDKSRDENDADDEGEEDGEDETADNDIDDDYSDDDDNGNNGGSNGGSNDAGTLAAAIKQMNAHHAKEMQSKYAIYVARKAVVTLAKKDEYRQRVRGLRAGHVSAPTTVGNMLPPNAPLSPQDTAGVSSNGASSTQTSSKGMLARMCSRISTIPSELYYWAAGHVRTWKAGRMCDADWKRTKRNLDSDLEAEYRVILMELYDQRAKRRQQLPHEQNSEDVSTLNRTDGPKDHVVPVDNLFEPVDGIAQDERLRAAPAIPSIAVFRPPDPHTPPRALAPAPAQRLLADLSQYEDAVVRRSGGRRGPGADIGRREEVEERRRESHARERREYAQAELFEGMLARLPPLPSPPASHSTPHRHPHPQLPPPTPGSAARTETPVTQHSAVFSPASHTRPAPPTRIRSCSCSTAPNSPRRMGQFVNSATCKAPKPDEWTLP</sequence>
<feature type="region of interest" description="Disordered" evidence="1">
    <location>
        <begin position="439"/>
        <end position="463"/>
    </location>
</feature>
<feature type="region of interest" description="Disordered" evidence="1">
    <location>
        <begin position="166"/>
        <end position="280"/>
    </location>
</feature>
<dbReference type="Proteomes" id="UP001303473">
    <property type="component" value="Unassembled WGS sequence"/>
</dbReference>
<accession>A0AAN6MZ00</accession>
<evidence type="ECO:0000313" key="3">
    <source>
        <dbReference type="Proteomes" id="UP001303473"/>
    </source>
</evidence>
<feature type="region of interest" description="Disordered" evidence="1">
    <location>
        <begin position="574"/>
        <end position="649"/>
    </location>
</feature>
<feature type="compositionally biased region" description="Polar residues" evidence="1">
    <location>
        <begin position="444"/>
        <end position="457"/>
    </location>
</feature>
<feature type="compositionally biased region" description="Polar residues" evidence="1">
    <location>
        <begin position="633"/>
        <end position="642"/>
    </location>
</feature>
<feature type="region of interest" description="Disordered" evidence="1">
    <location>
        <begin position="338"/>
        <end position="372"/>
    </location>
</feature>
<reference evidence="3" key="1">
    <citation type="journal article" date="2023" name="Mol. Phylogenet. Evol.">
        <title>Genome-scale phylogeny and comparative genomics of the fungal order Sordariales.</title>
        <authorList>
            <person name="Hensen N."/>
            <person name="Bonometti L."/>
            <person name="Westerberg I."/>
            <person name="Brannstrom I.O."/>
            <person name="Guillou S."/>
            <person name="Cros-Aarteil S."/>
            <person name="Calhoun S."/>
            <person name="Haridas S."/>
            <person name="Kuo A."/>
            <person name="Mondo S."/>
            <person name="Pangilinan J."/>
            <person name="Riley R."/>
            <person name="LaButti K."/>
            <person name="Andreopoulos B."/>
            <person name="Lipzen A."/>
            <person name="Chen C."/>
            <person name="Yan M."/>
            <person name="Daum C."/>
            <person name="Ng V."/>
            <person name="Clum A."/>
            <person name="Steindorff A."/>
            <person name="Ohm R.A."/>
            <person name="Martin F."/>
            <person name="Silar P."/>
            <person name="Natvig D.O."/>
            <person name="Lalanne C."/>
            <person name="Gautier V."/>
            <person name="Ament-Velasquez S.L."/>
            <person name="Kruys A."/>
            <person name="Hutchinson M.I."/>
            <person name="Powell A.J."/>
            <person name="Barry K."/>
            <person name="Miller A.N."/>
            <person name="Grigoriev I.V."/>
            <person name="Debuchy R."/>
            <person name="Gladieux P."/>
            <person name="Hiltunen Thoren M."/>
            <person name="Johannesson H."/>
        </authorList>
    </citation>
    <scope>NUCLEOTIDE SEQUENCE [LARGE SCALE GENOMIC DNA]</scope>
    <source>
        <strain evidence="3">CBS 340.73</strain>
    </source>
</reference>
<comment type="caution">
    <text evidence="2">The sequence shown here is derived from an EMBL/GenBank/DDBJ whole genome shotgun (WGS) entry which is preliminary data.</text>
</comment>
<feature type="compositionally biased region" description="Basic and acidic residues" evidence="1">
    <location>
        <begin position="180"/>
        <end position="189"/>
    </location>
</feature>